<sequence length="57" mass="6459">MENLQIKITITDGEKKAKTTIGVNDYLNMKEMHGISMLDEQVDILLEEINKPITPSN</sequence>
<gene>
    <name evidence="1" type="ORF">UFOVP117_222</name>
</gene>
<accession>A0A6J5L6M8</accession>
<evidence type="ECO:0000313" key="1">
    <source>
        <dbReference type="EMBL" id="CAB4130034.1"/>
    </source>
</evidence>
<organism evidence="1">
    <name type="scientific">uncultured Caudovirales phage</name>
    <dbReference type="NCBI Taxonomy" id="2100421"/>
    <lineage>
        <taxon>Viruses</taxon>
        <taxon>Duplodnaviria</taxon>
        <taxon>Heunggongvirae</taxon>
        <taxon>Uroviricota</taxon>
        <taxon>Caudoviricetes</taxon>
        <taxon>Peduoviridae</taxon>
        <taxon>Maltschvirus</taxon>
        <taxon>Maltschvirus maltsch</taxon>
    </lineage>
</organism>
<name>A0A6J5L6M8_9CAUD</name>
<protein>
    <submittedName>
        <fullName evidence="1">Uncharacterized protein</fullName>
    </submittedName>
</protein>
<proteinExistence type="predicted"/>
<dbReference type="EMBL" id="LR796235">
    <property type="protein sequence ID" value="CAB4130034.1"/>
    <property type="molecule type" value="Genomic_DNA"/>
</dbReference>
<reference evidence="1" key="1">
    <citation type="submission" date="2020-04" db="EMBL/GenBank/DDBJ databases">
        <authorList>
            <person name="Chiriac C."/>
            <person name="Salcher M."/>
            <person name="Ghai R."/>
            <person name="Kavagutti S V."/>
        </authorList>
    </citation>
    <scope>NUCLEOTIDE SEQUENCE</scope>
</reference>